<dbReference type="Gene3D" id="1.10.10.10">
    <property type="entry name" value="Winged helix-like DNA-binding domain superfamily/Winged helix DNA-binding domain"/>
    <property type="match status" value="1"/>
</dbReference>
<dbReference type="PANTHER" id="PTHR18964:SF149">
    <property type="entry name" value="BIFUNCTIONAL UDP-N-ACETYLGLUCOSAMINE 2-EPIMERASE_N-ACETYLMANNOSAMINE KINASE"/>
    <property type="match status" value="1"/>
</dbReference>
<dbReference type="Proteomes" id="UP000823521">
    <property type="component" value="Unassembled WGS sequence"/>
</dbReference>
<proteinExistence type="inferred from homology"/>
<comment type="similarity">
    <text evidence="1">Belongs to the ROK (NagC/XylR) family.</text>
</comment>
<dbReference type="PANTHER" id="PTHR18964">
    <property type="entry name" value="ROK (REPRESSOR, ORF, KINASE) FAMILY"/>
    <property type="match status" value="1"/>
</dbReference>
<dbReference type="PROSITE" id="PS01125">
    <property type="entry name" value="ROK"/>
    <property type="match status" value="1"/>
</dbReference>
<dbReference type="InterPro" id="IPR036388">
    <property type="entry name" value="WH-like_DNA-bd_sf"/>
</dbReference>
<name>A0ABS3VR76_MICEH</name>
<dbReference type="InterPro" id="IPR000600">
    <property type="entry name" value="ROK"/>
</dbReference>
<evidence type="ECO:0000256" key="1">
    <source>
        <dbReference type="ARBA" id="ARBA00006479"/>
    </source>
</evidence>
<dbReference type="InterPro" id="IPR049874">
    <property type="entry name" value="ROK_cs"/>
</dbReference>
<organism evidence="3 4">
    <name type="scientific">Micromonospora echinofusca</name>
    <dbReference type="NCBI Taxonomy" id="47858"/>
    <lineage>
        <taxon>Bacteria</taxon>
        <taxon>Bacillati</taxon>
        <taxon>Actinomycetota</taxon>
        <taxon>Actinomycetes</taxon>
        <taxon>Micromonosporales</taxon>
        <taxon>Micromonosporaceae</taxon>
        <taxon>Micromonospora</taxon>
    </lineage>
</organism>
<dbReference type="InterPro" id="IPR043129">
    <property type="entry name" value="ATPase_NBD"/>
</dbReference>
<dbReference type="SUPFAM" id="SSF46785">
    <property type="entry name" value="Winged helix' DNA-binding domain"/>
    <property type="match status" value="1"/>
</dbReference>
<reference evidence="3 4" key="1">
    <citation type="submission" date="2019-12" db="EMBL/GenBank/DDBJ databases">
        <title>Whole genome sequencing of endophytic Actinobacterium Micromonospora sp. MPMI6T.</title>
        <authorList>
            <person name="Evv R."/>
            <person name="Podile A.R."/>
        </authorList>
    </citation>
    <scope>NUCLEOTIDE SEQUENCE [LARGE SCALE GENOMIC DNA]</scope>
    <source>
        <strain evidence="3 4">MPMI6</strain>
    </source>
</reference>
<feature type="region of interest" description="Disordered" evidence="2">
    <location>
        <begin position="391"/>
        <end position="410"/>
    </location>
</feature>
<dbReference type="EMBL" id="WVUH01000097">
    <property type="protein sequence ID" value="MBO4207006.1"/>
    <property type="molecule type" value="Genomic_DNA"/>
</dbReference>
<protein>
    <submittedName>
        <fullName evidence="3">ROK family protein</fullName>
    </submittedName>
</protein>
<dbReference type="Pfam" id="PF13412">
    <property type="entry name" value="HTH_24"/>
    <property type="match status" value="1"/>
</dbReference>
<accession>A0ABS3VR76</accession>
<comment type="caution">
    <text evidence="3">The sequence shown here is derived from an EMBL/GenBank/DDBJ whole genome shotgun (WGS) entry which is preliminary data.</text>
</comment>
<evidence type="ECO:0000313" key="4">
    <source>
        <dbReference type="Proteomes" id="UP000823521"/>
    </source>
</evidence>
<sequence length="410" mass="43444">MMRTAADIRRMNSFAVVRAIHANGGASRRELVDITGLSFATVAAICTKLLELGVIAEVARKRAPAGRPTATLSLNPEHGFLLGVDIAETYVHVEAFDAALEPISSTQYDIDTHERSPDQVVERVKSAIAAERARHQGRALLGVGVSAPGQVDQVGGTSVFAPNWDWHDVPLRDMLADSVDAPLFLDNPLKSLAIAEMWAHPERRGQDFVVLNLGTGVGAGIAIGGRVVRGRMNSAGEWGHMVIVADGRACRCGSRGCVEAYVGAPGILQTLREAYPDSPLLHGDDQTATIAALAAAADDGDPAALDVIERTSHYLGIATASIVNLLNPDIVLLGSWVAELLGKHLLDRARTHLQAHALAVPMAAVAFELQHPRGNSVSLGSATFALEGYLDSVPDGTTDPETTPRRRTVG</sequence>
<evidence type="ECO:0000313" key="3">
    <source>
        <dbReference type="EMBL" id="MBO4207006.1"/>
    </source>
</evidence>
<evidence type="ECO:0000256" key="2">
    <source>
        <dbReference type="SAM" id="MobiDB-lite"/>
    </source>
</evidence>
<dbReference type="Gene3D" id="3.30.420.40">
    <property type="match status" value="2"/>
</dbReference>
<gene>
    <name evidence="3" type="ORF">GSF22_13460</name>
</gene>
<keyword evidence="4" id="KW-1185">Reference proteome</keyword>
<dbReference type="InterPro" id="IPR036390">
    <property type="entry name" value="WH_DNA-bd_sf"/>
</dbReference>
<dbReference type="Pfam" id="PF00480">
    <property type="entry name" value="ROK"/>
    <property type="match status" value="1"/>
</dbReference>
<dbReference type="SUPFAM" id="SSF53067">
    <property type="entry name" value="Actin-like ATPase domain"/>
    <property type="match status" value="1"/>
</dbReference>